<evidence type="ECO:0000259" key="1">
    <source>
        <dbReference type="PROSITE" id="PS50190"/>
    </source>
</evidence>
<dbReference type="GO" id="GO:0005085">
    <property type="term" value="F:guanyl-nucleotide exchange factor activity"/>
    <property type="evidence" value="ECO:0007669"/>
    <property type="project" value="InterPro"/>
</dbReference>
<dbReference type="SUPFAM" id="SSF48425">
    <property type="entry name" value="Sec7 domain"/>
    <property type="match status" value="1"/>
</dbReference>
<dbReference type="Ensembl" id="ENSTMTT00000000224.1">
    <property type="protein sequence ID" value="ENSTMTP00000000218.1"/>
    <property type="gene ID" value="ENSTMTG00000000194.1"/>
</dbReference>
<dbReference type="Gene3D" id="1.10.1000.11">
    <property type="entry name" value="Arf Nucleotide-binding Site Opener,domain 2"/>
    <property type="match status" value="1"/>
</dbReference>
<reference evidence="2" key="1">
    <citation type="submission" date="2025-08" db="UniProtKB">
        <authorList>
            <consortium name="Ensembl"/>
        </authorList>
    </citation>
    <scope>IDENTIFICATION</scope>
</reference>
<keyword evidence="3" id="KW-1185">Reference proteome</keyword>
<sequence length="212" mass="22927">LPSIRPSPDPGWDDLPDGALLANGASGDQGAAQRLAARLYHLDGFKRSQVASYLRKNNEFSRQVAEEYLTFFQFSGQTLDRALRSFLKAFVLTGETQERERILGHFSKRYHLSNPDAFPSAGELSGAPTSPPRLTDTLGSDPCHEDLGSFARRLPRCLHGRGARRGDLCPGGPWAPRCPHAAGSADLSCHGPQADSVPNTCSLSAPQMLCTP</sequence>
<reference evidence="2" key="2">
    <citation type="submission" date="2025-09" db="UniProtKB">
        <authorList>
            <consortium name="Ensembl"/>
        </authorList>
    </citation>
    <scope>IDENTIFICATION</scope>
</reference>
<dbReference type="PROSITE" id="PS50190">
    <property type="entry name" value="SEC7"/>
    <property type="match status" value="1"/>
</dbReference>
<feature type="domain" description="SEC7" evidence="1">
    <location>
        <begin position="8"/>
        <end position="123"/>
    </location>
</feature>
<dbReference type="GO" id="GO:0032587">
    <property type="term" value="C:ruffle membrane"/>
    <property type="evidence" value="ECO:0007669"/>
    <property type="project" value="TreeGrafter"/>
</dbReference>
<dbReference type="GO" id="GO:0032012">
    <property type="term" value="P:regulation of ARF protein signal transduction"/>
    <property type="evidence" value="ECO:0007669"/>
    <property type="project" value="InterPro"/>
</dbReference>
<dbReference type="SMART" id="SM00222">
    <property type="entry name" value="Sec7"/>
    <property type="match status" value="1"/>
</dbReference>
<dbReference type="InterPro" id="IPR000904">
    <property type="entry name" value="Sec7_dom"/>
</dbReference>
<dbReference type="InterPro" id="IPR023394">
    <property type="entry name" value="Sec7_C_sf"/>
</dbReference>
<organism evidence="2 3">
    <name type="scientific">Terrapene triunguis</name>
    <name type="common">Three-toed box turtle</name>
    <dbReference type="NCBI Taxonomy" id="2587831"/>
    <lineage>
        <taxon>Eukaryota</taxon>
        <taxon>Metazoa</taxon>
        <taxon>Chordata</taxon>
        <taxon>Craniata</taxon>
        <taxon>Vertebrata</taxon>
        <taxon>Euteleostomi</taxon>
        <taxon>Archelosauria</taxon>
        <taxon>Testudinata</taxon>
        <taxon>Testudines</taxon>
        <taxon>Cryptodira</taxon>
        <taxon>Durocryptodira</taxon>
        <taxon>Testudinoidea</taxon>
        <taxon>Emydidae</taxon>
        <taxon>Terrapene</taxon>
    </lineage>
</organism>
<evidence type="ECO:0000313" key="3">
    <source>
        <dbReference type="Proteomes" id="UP000472274"/>
    </source>
</evidence>
<dbReference type="AlphaFoldDB" id="A0A674HWX1"/>
<protein>
    <recommendedName>
        <fullName evidence="1">SEC7 domain-containing protein</fullName>
    </recommendedName>
</protein>
<name>A0A674HWX1_9SAUR</name>
<dbReference type="Proteomes" id="UP000472274">
    <property type="component" value="Unplaced"/>
</dbReference>
<dbReference type="InterPro" id="IPR035999">
    <property type="entry name" value="Sec7_dom_sf"/>
</dbReference>
<proteinExistence type="predicted"/>
<dbReference type="Pfam" id="PF01369">
    <property type="entry name" value="Sec7"/>
    <property type="match status" value="1"/>
</dbReference>
<dbReference type="PANTHER" id="PTHR10663:SF338">
    <property type="entry name" value="PH AND SEC7 DOMAIN-CONTAINING PROTEIN 4"/>
    <property type="match status" value="1"/>
</dbReference>
<dbReference type="InParanoid" id="A0A674HWX1"/>
<dbReference type="PANTHER" id="PTHR10663">
    <property type="entry name" value="GUANYL-NUCLEOTIDE EXCHANGE FACTOR"/>
    <property type="match status" value="1"/>
</dbReference>
<evidence type="ECO:0000313" key="2">
    <source>
        <dbReference type="Ensembl" id="ENSTMTP00000000218.1"/>
    </source>
</evidence>
<accession>A0A674HWX1</accession>
<dbReference type="GeneTree" id="ENSGT00940000161976"/>